<evidence type="ECO:0000259" key="3">
    <source>
        <dbReference type="Pfam" id="PF19289"/>
    </source>
</evidence>
<dbReference type="SUPFAM" id="SSF111283">
    <property type="entry name" value="Putative modulator of DNA gyrase, PmbA/TldD"/>
    <property type="match status" value="1"/>
</dbReference>
<dbReference type="InterPro" id="IPR002510">
    <property type="entry name" value="Metalloprtase-TldD/E_N"/>
</dbReference>
<reference evidence="4 5" key="1">
    <citation type="submission" date="2008-04" db="EMBL/GenBank/DDBJ databases">
        <title>Complete sequence of chromosome of Natranaerobius thermophilus JW/NM-WN-LF.</title>
        <authorList>
            <consortium name="US DOE Joint Genome Institute"/>
            <person name="Copeland A."/>
            <person name="Lucas S."/>
            <person name="Lapidus A."/>
            <person name="Glavina del Rio T."/>
            <person name="Dalin E."/>
            <person name="Tice H."/>
            <person name="Bruce D."/>
            <person name="Goodwin L."/>
            <person name="Pitluck S."/>
            <person name="Chertkov O."/>
            <person name="Brettin T."/>
            <person name="Detter J.C."/>
            <person name="Han C."/>
            <person name="Kuske C.R."/>
            <person name="Schmutz J."/>
            <person name="Larimer F."/>
            <person name="Land M."/>
            <person name="Hauser L."/>
            <person name="Kyrpides N."/>
            <person name="Lykidis A."/>
            <person name="Mesbah N.M."/>
            <person name="Wiegel J."/>
        </authorList>
    </citation>
    <scope>NUCLEOTIDE SEQUENCE [LARGE SCALE GENOMIC DNA]</scope>
    <source>
        <strain evidence="5">ATCC BAA-1301 / DSM 18059 / JW/NM-WN-LF</strain>
    </source>
</reference>
<evidence type="ECO:0000259" key="2">
    <source>
        <dbReference type="Pfam" id="PF01523"/>
    </source>
</evidence>
<dbReference type="InterPro" id="IPR036059">
    <property type="entry name" value="TldD/PmbA_sf"/>
</dbReference>
<dbReference type="Proteomes" id="UP000001683">
    <property type="component" value="Chromosome"/>
</dbReference>
<dbReference type="Gene3D" id="3.30.2290.10">
    <property type="entry name" value="PmbA/TldD superfamily"/>
    <property type="match status" value="1"/>
</dbReference>
<dbReference type="HOGENOM" id="CLU_026425_4_2_9"/>
<dbReference type="KEGG" id="nth:Nther_1014"/>
<name>B2A0X5_NATTJ</name>
<dbReference type="PANTHER" id="PTHR43421:SF1">
    <property type="entry name" value="METALLOPROTEASE PMBA"/>
    <property type="match status" value="1"/>
</dbReference>
<protein>
    <submittedName>
        <fullName evidence="4">Peptidase U62 modulator of DNA gyrase</fullName>
    </submittedName>
</protein>
<dbReference type="AlphaFoldDB" id="B2A0X5"/>
<reference evidence="4 5" key="2">
    <citation type="journal article" date="2011" name="J. Bacteriol.">
        <title>Complete genome sequence of the anaerobic, halophilic alkalithermophile Natranaerobius thermophilus JW/NM-WN-LF.</title>
        <authorList>
            <person name="Zhao B."/>
            <person name="Mesbah N.M."/>
            <person name="Dalin E."/>
            <person name="Goodwin L."/>
            <person name="Nolan M."/>
            <person name="Pitluck S."/>
            <person name="Chertkov O."/>
            <person name="Brettin T.S."/>
            <person name="Han J."/>
            <person name="Larimer F.W."/>
            <person name="Land M.L."/>
            <person name="Hauser L."/>
            <person name="Kyrpides N."/>
            <person name="Wiegel J."/>
        </authorList>
    </citation>
    <scope>NUCLEOTIDE SEQUENCE [LARGE SCALE GENOMIC DNA]</scope>
    <source>
        <strain evidence="5">ATCC BAA-1301 / DSM 18059 / JW/NM-WN-LF</strain>
    </source>
</reference>
<evidence type="ECO:0000313" key="4">
    <source>
        <dbReference type="EMBL" id="ACB84598.1"/>
    </source>
</evidence>
<gene>
    <name evidence="4" type="ordered locus">Nther_1014</name>
</gene>
<sequence>MENLLNKALKVADEAEVYMREVFNTSASVKMGEMKGINSEKKTEVALRIIRDGNMGAAVSTSLEDDSIIDRAVIALENQKSEAVSFPNENYHEVPTYSEEVKNMSSKELSQLAFDYYNRLKEAGPDIKFDVKLQKSFKKIHLLNSTGFNNSYDYTNFSLGLNTLTDKGFTGANKEYSSAKLPKVSNESIQNLIKRHRLGDHPVSLENEQMPVIFSGKTMGALMLRVLAGVNGENINKGISPVKDKLGEQLFSENITIRDDGKMPYGCNSCPFDDEGTPAQNTILYDKGVLKNYLLGLSQTKELDLKPTGNAFKRTLFSKEIEDKPSVFDSNLVVEGKSKSDAELIKNVDRGLLITGVMGAHTGNINQGDFSMNISSGYLIENGELVGEVKGSMIAGNIYDLFQKVEAVGTEYEAMRSIFYYMGYSPMVLFSEASIVGE</sequence>
<keyword evidence="5" id="KW-1185">Reference proteome</keyword>
<dbReference type="eggNOG" id="COG0312">
    <property type="taxonomic scope" value="Bacteria"/>
</dbReference>
<dbReference type="EMBL" id="CP001034">
    <property type="protein sequence ID" value="ACB84598.1"/>
    <property type="molecule type" value="Genomic_DNA"/>
</dbReference>
<dbReference type="OrthoDB" id="9803618at2"/>
<dbReference type="InterPro" id="IPR047657">
    <property type="entry name" value="PmbA"/>
</dbReference>
<accession>B2A0X5</accession>
<dbReference type="InterPro" id="IPR035068">
    <property type="entry name" value="TldD/PmbA_N"/>
</dbReference>
<dbReference type="Pfam" id="PF01523">
    <property type="entry name" value="PmbA_TldD_1st"/>
    <property type="match status" value="1"/>
</dbReference>
<dbReference type="InParanoid" id="B2A0X5"/>
<dbReference type="InterPro" id="IPR045569">
    <property type="entry name" value="Metalloprtase-TldD/E_C"/>
</dbReference>
<proteinExistence type="inferred from homology"/>
<comment type="similarity">
    <text evidence="1">Belongs to the peptidase U62 family.</text>
</comment>
<feature type="domain" description="Metalloprotease TldD/E N-terminal" evidence="2">
    <location>
        <begin position="15"/>
        <end position="71"/>
    </location>
</feature>
<dbReference type="RefSeq" id="WP_012447475.1">
    <property type="nucleotide sequence ID" value="NC_010718.1"/>
</dbReference>
<dbReference type="GO" id="GO:0005829">
    <property type="term" value="C:cytosol"/>
    <property type="evidence" value="ECO:0007669"/>
    <property type="project" value="TreeGrafter"/>
</dbReference>
<organism evidence="4 5">
    <name type="scientific">Natranaerobius thermophilus (strain ATCC BAA-1301 / DSM 18059 / JW/NM-WN-LF)</name>
    <dbReference type="NCBI Taxonomy" id="457570"/>
    <lineage>
        <taxon>Bacteria</taxon>
        <taxon>Bacillati</taxon>
        <taxon>Bacillota</taxon>
        <taxon>Clostridia</taxon>
        <taxon>Natranaerobiales</taxon>
        <taxon>Natranaerobiaceae</taxon>
        <taxon>Natranaerobius</taxon>
    </lineage>
</organism>
<evidence type="ECO:0000256" key="1">
    <source>
        <dbReference type="ARBA" id="ARBA00005836"/>
    </source>
</evidence>
<dbReference type="Pfam" id="PF19289">
    <property type="entry name" value="PmbA_TldD_3rd"/>
    <property type="match status" value="1"/>
</dbReference>
<dbReference type="GO" id="GO:0006508">
    <property type="term" value="P:proteolysis"/>
    <property type="evidence" value="ECO:0007669"/>
    <property type="project" value="InterPro"/>
</dbReference>
<evidence type="ECO:0000313" key="5">
    <source>
        <dbReference type="Proteomes" id="UP000001683"/>
    </source>
</evidence>
<dbReference type="STRING" id="457570.Nther_1014"/>
<dbReference type="PANTHER" id="PTHR43421">
    <property type="entry name" value="METALLOPROTEASE PMBA"/>
    <property type="match status" value="1"/>
</dbReference>
<feature type="domain" description="Metalloprotease TldD/E C-terminal" evidence="3">
    <location>
        <begin position="208"/>
        <end position="437"/>
    </location>
</feature>
<dbReference type="GO" id="GO:0008237">
    <property type="term" value="F:metallopeptidase activity"/>
    <property type="evidence" value="ECO:0007669"/>
    <property type="project" value="InterPro"/>
</dbReference>